<dbReference type="GO" id="GO:0007411">
    <property type="term" value="P:axon guidance"/>
    <property type="evidence" value="ECO:0007669"/>
    <property type="project" value="TreeGrafter"/>
</dbReference>
<dbReference type="InterPro" id="IPR015943">
    <property type="entry name" value="WD40/YVTN_repeat-like_dom_sf"/>
</dbReference>
<comment type="similarity">
    <text evidence="2">Belongs to the semaphorin family.</text>
</comment>
<feature type="transmembrane region" description="Helical" evidence="13">
    <location>
        <begin position="572"/>
        <end position="592"/>
    </location>
</feature>
<dbReference type="GO" id="GO:0005615">
    <property type="term" value="C:extracellular space"/>
    <property type="evidence" value="ECO:0007669"/>
    <property type="project" value="TreeGrafter"/>
</dbReference>
<dbReference type="InParanoid" id="A0A4W3GXN3"/>
<keyword evidence="8 13" id="KW-0472">Membrane</keyword>
<dbReference type="GO" id="GO:0043931">
    <property type="term" value="P:ossification involved in bone maturation"/>
    <property type="evidence" value="ECO:0007669"/>
    <property type="project" value="TreeGrafter"/>
</dbReference>
<accession>A0A4W3GXN3</accession>
<dbReference type="InterPro" id="IPR027231">
    <property type="entry name" value="Semaphorin"/>
</dbReference>
<feature type="domain" description="Ig-like" evidence="14">
    <location>
        <begin position="462"/>
        <end position="539"/>
    </location>
</feature>
<dbReference type="GO" id="GO:0030335">
    <property type="term" value="P:positive regulation of cell migration"/>
    <property type="evidence" value="ECO:0007669"/>
    <property type="project" value="TreeGrafter"/>
</dbReference>
<keyword evidence="9" id="KW-1015">Disulfide bond</keyword>
<comment type="caution">
    <text evidence="12">Lacks conserved residue(s) required for the propagation of feature annotation.</text>
</comment>
<evidence type="ECO:0000256" key="6">
    <source>
        <dbReference type="ARBA" id="ARBA00022902"/>
    </source>
</evidence>
<keyword evidence="6" id="KW-0524">Neurogenesis</keyword>
<dbReference type="SMART" id="SM00423">
    <property type="entry name" value="PSI"/>
    <property type="match status" value="1"/>
</dbReference>
<dbReference type="SMART" id="SM00630">
    <property type="entry name" value="Sema"/>
    <property type="match status" value="1"/>
</dbReference>
<evidence type="ECO:0000256" key="7">
    <source>
        <dbReference type="ARBA" id="ARBA00022989"/>
    </source>
</evidence>
<dbReference type="PANTHER" id="PTHR11036">
    <property type="entry name" value="SEMAPHORIN"/>
    <property type="match status" value="1"/>
</dbReference>
<dbReference type="PANTHER" id="PTHR11036:SF135">
    <property type="entry name" value="SEMAPHORIN 4D ISOFORM X1-RELATED"/>
    <property type="match status" value="1"/>
</dbReference>
<evidence type="ECO:0000256" key="9">
    <source>
        <dbReference type="ARBA" id="ARBA00023157"/>
    </source>
</evidence>
<keyword evidence="7 13" id="KW-1133">Transmembrane helix</keyword>
<keyword evidence="10" id="KW-0325">Glycoprotein</keyword>
<dbReference type="Pfam" id="PF01403">
    <property type="entry name" value="Sema"/>
    <property type="match status" value="1"/>
</dbReference>
<keyword evidence="4 13" id="KW-0812">Transmembrane</keyword>
<dbReference type="Gene3D" id="2.60.40.10">
    <property type="entry name" value="Immunoglobulins"/>
    <property type="match status" value="1"/>
</dbReference>
<dbReference type="Ensembl" id="ENSCMIT00000008604.1">
    <property type="protein sequence ID" value="ENSCMIP00000008366.1"/>
    <property type="gene ID" value="ENSCMIG00000004484.1"/>
</dbReference>
<dbReference type="InterPro" id="IPR013783">
    <property type="entry name" value="Ig-like_fold"/>
</dbReference>
<organism evidence="16 17">
    <name type="scientific">Callorhinchus milii</name>
    <name type="common">Ghost shark</name>
    <dbReference type="NCBI Taxonomy" id="7868"/>
    <lineage>
        <taxon>Eukaryota</taxon>
        <taxon>Metazoa</taxon>
        <taxon>Chordata</taxon>
        <taxon>Craniata</taxon>
        <taxon>Vertebrata</taxon>
        <taxon>Chondrichthyes</taxon>
        <taxon>Holocephali</taxon>
        <taxon>Chimaeriformes</taxon>
        <taxon>Callorhinchidae</taxon>
        <taxon>Callorhinchus</taxon>
    </lineage>
</organism>
<dbReference type="AlphaFoldDB" id="A0A4W3GXN3"/>
<keyword evidence="17" id="KW-1185">Reference proteome</keyword>
<evidence type="ECO:0000256" key="2">
    <source>
        <dbReference type="ARBA" id="ARBA00009492"/>
    </source>
</evidence>
<evidence type="ECO:0000313" key="17">
    <source>
        <dbReference type="Proteomes" id="UP000314986"/>
    </source>
</evidence>
<dbReference type="STRING" id="7868.ENSCMIP00000008366"/>
<evidence type="ECO:0000259" key="14">
    <source>
        <dbReference type="PROSITE" id="PS50835"/>
    </source>
</evidence>
<dbReference type="Proteomes" id="UP000314986">
    <property type="component" value="Unassembled WGS sequence"/>
</dbReference>
<reference evidence="17" key="1">
    <citation type="journal article" date="2006" name="Science">
        <title>Ancient noncoding elements conserved in the human genome.</title>
        <authorList>
            <person name="Venkatesh B."/>
            <person name="Kirkness E.F."/>
            <person name="Loh Y.H."/>
            <person name="Halpern A.L."/>
            <person name="Lee A.P."/>
            <person name="Johnson J."/>
            <person name="Dandona N."/>
            <person name="Viswanathan L.D."/>
            <person name="Tay A."/>
            <person name="Venter J.C."/>
            <person name="Strausberg R.L."/>
            <person name="Brenner S."/>
        </authorList>
    </citation>
    <scope>NUCLEOTIDE SEQUENCE [LARGE SCALE GENOMIC DNA]</scope>
</reference>
<evidence type="ECO:0000256" key="4">
    <source>
        <dbReference type="ARBA" id="ARBA00022692"/>
    </source>
</evidence>
<dbReference type="SUPFAM" id="SSF48726">
    <property type="entry name" value="Immunoglobulin"/>
    <property type="match status" value="1"/>
</dbReference>
<gene>
    <name evidence="16" type="primary">LOC103181961</name>
</gene>
<evidence type="ECO:0000256" key="13">
    <source>
        <dbReference type="SAM" id="Phobius"/>
    </source>
</evidence>
<reference evidence="16" key="4">
    <citation type="submission" date="2025-08" db="UniProtKB">
        <authorList>
            <consortium name="Ensembl"/>
        </authorList>
    </citation>
    <scope>IDENTIFICATION</scope>
</reference>
<dbReference type="Gene3D" id="2.130.10.10">
    <property type="entry name" value="YVTN repeat-like/Quinoprotein amine dehydrogenase"/>
    <property type="match status" value="1"/>
</dbReference>
<dbReference type="GeneTree" id="ENSGT00940000167763"/>
<evidence type="ECO:0000256" key="3">
    <source>
        <dbReference type="ARBA" id="ARBA00022473"/>
    </source>
</evidence>
<dbReference type="InterPro" id="IPR007110">
    <property type="entry name" value="Ig-like_dom"/>
</dbReference>
<evidence type="ECO:0000256" key="5">
    <source>
        <dbReference type="ARBA" id="ARBA00022782"/>
    </source>
</evidence>
<dbReference type="PROSITE" id="PS51004">
    <property type="entry name" value="SEMA"/>
    <property type="match status" value="1"/>
</dbReference>
<dbReference type="GO" id="GO:0071526">
    <property type="term" value="P:semaphorin-plexin signaling pathway"/>
    <property type="evidence" value="ECO:0007669"/>
    <property type="project" value="TreeGrafter"/>
</dbReference>
<dbReference type="GO" id="GO:0005886">
    <property type="term" value="C:plasma membrane"/>
    <property type="evidence" value="ECO:0007669"/>
    <property type="project" value="TreeGrafter"/>
</dbReference>
<feature type="domain" description="Sema" evidence="15">
    <location>
        <begin position="1"/>
        <end position="418"/>
    </location>
</feature>
<reference evidence="17" key="3">
    <citation type="journal article" date="2014" name="Nature">
        <title>Elephant shark genome provides unique insights into gnathostome evolution.</title>
        <authorList>
            <consortium name="International Elephant Shark Genome Sequencing Consortium"/>
            <person name="Venkatesh B."/>
            <person name="Lee A.P."/>
            <person name="Ravi V."/>
            <person name="Maurya A.K."/>
            <person name="Lian M.M."/>
            <person name="Swann J.B."/>
            <person name="Ohta Y."/>
            <person name="Flajnik M.F."/>
            <person name="Sutoh Y."/>
            <person name="Kasahara M."/>
            <person name="Hoon S."/>
            <person name="Gangu V."/>
            <person name="Roy S.W."/>
            <person name="Irimia M."/>
            <person name="Korzh V."/>
            <person name="Kondrychyn I."/>
            <person name="Lim Z.W."/>
            <person name="Tay B.H."/>
            <person name="Tohari S."/>
            <person name="Kong K.W."/>
            <person name="Ho S."/>
            <person name="Lorente-Galdos B."/>
            <person name="Quilez J."/>
            <person name="Marques-Bonet T."/>
            <person name="Raney B.J."/>
            <person name="Ingham P.W."/>
            <person name="Tay A."/>
            <person name="Hillier L.W."/>
            <person name="Minx P."/>
            <person name="Boehm T."/>
            <person name="Wilson R.K."/>
            <person name="Brenner S."/>
            <person name="Warren W.C."/>
        </authorList>
    </citation>
    <scope>NUCLEOTIDE SEQUENCE [LARGE SCALE GENOMIC DNA]</scope>
</reference>
<dbReference type="SUPFAM" id="SSF101912">
    <property type="entry name" value="Sema domain"/>
    <property type="match status" value="1"/>
</dbReference>
<dbReference type="GO" id="GO:0045499">
    <property type="term" value="F:chemorepellent activity"/>
    <property type="evidence" value="ECO:0007669"/>
    <property type="project" value="TreeGrafter"/>
</dbReference>
<evidence type="ECO:0000256" key="10">
    <source>
        <dbReference type="ARBA" id="ARBA00023180"/>
    </source>
</evidence>
<dbReference type="FunFam" id="3.30.1680.10:FF:000016">
    <property type="entry name" value="Putative Semaphorin-6B"/>
    <property type="match status" value="1"/>
</dbReference>
<name>A0A4W3GXN3_CALMI</name>
<dbReference type="InterPro" id="IPR036179">
    <property type="entry name" value="Ig-like_dom_sf"/>
</dbReference>
<dbReference type="GO" id="GO:0030215">
    <property type="term" value="F:semaphorin receptor binding"/>
    <property type="evidence" value="ECO:0007669"/>
    <property type="project" value="InterPro"/>
</dbReference>
<dbReference type="InterPro" id="IPR016201">
    <property type="entry name" value="PSI"/>
</dbReference>
<dbReference type="GO" id="GO:0001755">
    <property type="term" value="P:neural crest cell migration"/>
    <property type="evidence" value="ECO:0007669"/>
    <property type="project" value="TreeGrafter"/>
</dbReference>
<dbReference type="GO" id="GO:0000122">
    <property type="term" value="P:negative regulation of transcription by RNA polymerase II"/>
    <property type="evidence" value="ECO:0007669"/>
    <property type="project" value="TreeGrafter"/>
</dbReference>
<evidence type="ECO:0000256" key="8">
    <source>
        <dbReference type="ARBA" id="ARBA00023136"/>
    </source>
</evidence>
<dbReference type="InterPro" id="IPR001627">
    <property type="entry name" value="Semap_dom"/>
</dbReference>
<dbReference type="InterPro" id="IPR036352">
    <property type="entry name" value="Semap_dom_sf"/>
</dbReference>
<sequence>INIKMKTGHLGQKTRKLHNRLHIYIDLQCLSHWVGHFKVVIMRKSIRQKRIIFMFFPLQEDCRNYIVGIHRVTENNLYVCGTHAFHPMCDYMVSIQWLWGSNGELYSATENNFLGSQPIFQRSLKDSSLRTENIGCWLKSAYILEDSPEGDEDKIYLFFSEVAIEYNFKSEVLISRVARVCKGDKGGQRILQRKWSSFVKAGLECNFPKSNYPFNVIQDVFLLRAPKWRDNIFYATFTSQSLQNNSAVCTFTMAAIQKVFNEGNFKTFDIIHHKMMESIKPNPVPRPGTCINNNLTKSGYKTSLDLPDQTLLFLQTHPLLNDVVMPKDNQPVLVKQATIYTQIVVHRVTATDQKQYNVIFLGTDKGYLHKALSITGKMFIVEEVQIFPSEEPVKNLQISPTRGQLYISSPSQVVQVPVAVCSQHKTCWDCVLARDPYCAWDTMSRQCLNIASKDSKGWIQNVENGDASECPSPSTDFLKCHSTSNLAQKEWLLNGEKLPTDNSKYIHIKDGLLILNLSRNDKGQYDCQAVEMTNGKKFTHILASYSLLLRESRSVHLSLLSTAKDLRANVTVQSFLVLFVIMFGLLLTWNIWKGHVPFQWMKCIPSSHVSIKQSPASLLKSSVQKLGTKMPLQRKLVTPGNQQQPRNNLQLMTIASENSFRGNCTSSTTLVDTANSSCSRPLFILDDQEYFDAEEPESNV</sequence>
<dbReference type="SUPFAM" id="SSF103575">
    <property type="entry name" value="Plexin repeat"/>
    <property type="match status" value="1"/>
</dbReference>
<keyword evidence="5" id="KW-0221">Differentiation</keyword>
<protein>
    <recommendedName>
        <fullName evidence="11">Semaphorin-1A</fullName>
    </recommendedName>
</protein>
<dbReference type="PROSITE" id="PS50835">
    <property type="entry name" value="IG_LIKE"/>
    <property type="match status" value="1"/>
</dbReference>
<dbReference type="InterPro" id="IPR002165">
    <property type="entry name" value="Plexin_repeat"/>
</dbReference>
<proteinExistence type="inferred from homology"/>
<evidence type="ECO:0000256" key="12">
    <source>
        <dbReference type="PROSITE-ProRule" id="PRU00352"/>
    </source>
</evidence>
<evidence type="ECO:0000256" key="11">
    <source>
        <dbReference type="ARBA" id="ARBA00074143"/>
    </source>
</evidence>
<dbReference type="Gene3D" id="3.30.1680.10">
    <property type="entry name" value="ligand-binding face of the semaphorins, domain 2"/>
    <property type="match status" value="1"/>
</dbReference>
<reference evidence="17" key="2">
    <citation type="journal article" date="2007" name="PLoS Biol.">
        <title>Survey sequencing and comparative analysis of the elephant shark (Callorhinchus milii) genome.</title>
        <authorList>
            <person name="Venkatesh B."/>
            <person name="Kirkness E.F."/>
            <person name="Loh Y.H."/>
            <person name="Halpern A.L."/>
            <person name="Lee A.P."/>
            <person name="Johnson J."/>
            <person name="Dandona N."/>
            <person name="Viswanathan L.D."/>
            <person name="Tay A."/>
            <person name="Venter J.C."/>
            <person name="Strausberg R.L."/>
            <person name="Brenner S."/>
        </authorList>
    </citation>
    <scope>NUCLEOTIDE SEQUENCE [LARGE SCALE GENOMIC DNA]</scope>
</reference>
<reference evidence="16" key="5">
    <citation type="submission" date="2025-09" db="UniProtKB">
        <authorList>
            <consortium name="Ensembl"/>
        </authorList>
    </citation>
    <scope>IDENTIFICATION</scope>
</reference>
<comment type="subcellular location">
    <subcellularLocation>
        <location evidence="1">Membrane</location>
    </subcellularLocation>
</comment>
<dbReference type="OMA" id="CITSECS"/>
<keyword evidence="3" id="KW-0217">Developmental protein</keyword>
<dbReference type="Pfam" id="PF01437">
    <property type="entry name" value="PSI"/>
    <property type="match status" value="1"/>
</dbReference>
<evidence type="ECO:0000313" key="16">
    <source>
        <dbReference type="Ensembl" id="ENSCMIP00000008366.1"/>
    </source>
</evidence>
<evidence type="ECO:0000256" key="1">
    <source>
        <dbReference type="ARBA" id="ARBA00004370"/>
    </source>
</evidence>
<evidence type="ECO:0000259" key="15">
    <source>
        <dbReference type="PROSITE" id="PS51004"/>
    </source>
</evidence>